<feature type="binding site" evidence="7">
    <location>
        <begin position="84"/>
        <end position="86"/>
    </location>
    <ligand>
        <name>substrate</name>
    </ligand>
</feature>
<keyword evidence="4 7" id="KW-0460">Magnesium</keyword>
<comment type="catalytic activity">
    <reaction evidence="6 7">
        <text>dUTP + H2O = dUMP + diphosphate + H(+)</text>
        <dbReference type="Rhea" id="RHEA:10248"/>
        <dbReference type="ChEBI" id="CHEBI:15377"/>
        <dbReference type="ChEBI" id="CHEBI:15378"/>
        <dbReference type="ChEBI" id="CHEBI:33019"/>
        <dbReference type="ChEBI" id="CHEBI:61555"/>
        <dbReference type="ChEBI" id="CHEBI:246422"/>
        <dbReference type="EC" id="3.6.1.23"/>
    </reaction>
</comment>
<dbReference type="NCBIfam" id="TIGR00576">
    <property type="entry name" value="dut"/>
    <property type="match status" value="1"/>
</dbReference>
<dbReference type="GO" id="GO:0004170">
    <property type="term" value="F:dUTP diphosphatase activity"/>
    <property type="evidence" value="ECO:0007669"/>
    <property type="project" value="UniProtKB-UniRule"/>
</dbReference>
<dbReference type="GO" id="GO:0046081">
    <property type="term" value="P:dUTP catabolic process"/>
    <property type="evidence" value="ECO:0007669"/>
    <property type="project" value="InterPro"/>
</dbReference>
<dbReference type="CDD" id="cd07557">
    <property type="entry name" value="trimeric_dUTPase"/>
    <property type="match status" value="1"/>
</dbReference>
<evidence type="ECO:0000313" key="9">
    <source>
        <dbReference type="EMBL" id="MBD1399294.1"/>
    </source>
</evidence>
<proteinExistence type="inferred from homology"/>
<feature type="binding site" evidence="7">
    <location>
        <begin position="67"/>
        <end position="69"/>
    </location>
    <ligand>
        <name>substrate</name>
    </ligand>
</feature>
<keyword evidence="3 7" id="KW-0378">Hydrolase</keyword>
<dbReference type="InterPro" id="IPR036157">
    <property type="entry name" value="dUTPase-like_sf"/>
</dbReference>
<evidence type="ECO:0000256" key="6">
    <source>
        <dbReference type="ARBA" id="ARBA00047686"/>
    </source>
</evidence>
<dbReference type="GO" id="GO:0006226">
    <property type="term" value="P:dUMP biosynthetic process"/>
    <property type="evidence" value="ECO:0007669"/>
    <property type="project" value="UniProtKB-UniRule"/>
</dbReference>
<evidence type="ECO:0000256" key="5">
    <source>
        <dbReference type="ARBA" id="ARBA00023080"/>
    </source>
</evidence>
<dbReference type="PANTHER" id="PTHR11241">
    <property type="entry name" value="DEOXYURIDINE 5'-TRIPHOSPHATE NUCLEOTIDOHYDROLASE"/>
    <property type="match status" value="1"/>
</dbReference>
<comment type="function">
    <text evidence="7">This enzyme is involved in nucleotide metabolism: it produces dUMP, the immediate precursor of thymidine nucleotides and it decreases the intracellular concentration of dUTP so that uracil cannot be incorporated into DNA.</text>
</comment>
<comment type="similarity">
    <text evidence="1 7">Belongs to the dUTPase family.</text>
</comment>
<dbReference type="PANTHER" id="PTHR11241:SF0">
    <property type="entry name" value="DEOXYURIDINE 5'-TRIPHOSPHATE NUCLEOTIDOHYDROLASE"/>
    <property type="match status" value="1"/>
</dbReference>
<keyword evidence="10" id="KW-1185">Reference proteome</keyword>
<reference evidence="9" key="1">
    <citation type="submission" date="2020-09" db="EMBL/GenBank/DDBJ databases">
        <title>Pelobacter alkaliphilus sp. nov., a novel anaerobic arsenate-reducing bacterium from terrestrial mud volcano.</title>
        <authorList>
            <person name="Khomyakova M.A."/>
            <person name="Merkel A.Y."/>
            <person name="Slobodkin A.I."/>
        </authorList>
    </citation>
    <scope>NUCLEOTIDE SEQUENCE</scope>
    <source>
        <strain evidence="9">M08fum</strain>
    </source>
</reference>
<gene>
    <name evidence="7 9" type="primary">dut</name>
    <name evidence="9" type="ORF">ICT70_01265</name>
</gene>
<dbReference type="Pfam" id="PF00692">
    <property type="entry name" value="dUTPase"/>
    <property type="match status" value="1"/>
</dbReference>
<evidence type="ECO:0000256" key="1">
    <source>
        <dbReference type="ARBA" id="ARBA00006581"/>
    </source>
</evidence>
<dbReference type="EMBL" id="JACWUN010000001">
    <property type="protein sequence ID" value="MBD1399294.1"/>
    <property type="molecule type" value="Genomic_DNA"/>
</dbReference>
<dbReference type="HAMAP" id="MF_00116">
    <property type="entry name" value="dUTPase_bact"/>
    <property type="match status" value="1"/>
</dbReference>
<dbReference type="SUPFAM" id="SSF51283">
    <property type="entry name" value="dUTPase-like"/>
    <property type="match status" value="1"/>
</dbReference>
<dbReference type="Gene3D" id="2.70.40.10">
    <property type="match status" value="1"/>
</dbReference>
<keyword evidence="2 7" id="KW-0479">Metal-binding</keyword>
<name>A0A8J6R4K5_9BACT</name>
<dbReference type="UniPathway" id="UPA00610">
    <property type="reaction ID" value="UER00666"/>
</dbReference>
<accession>A0A8J6R4K5</accession>
<dbReference type="NCBIfam" id="NF001862">
    <property type="entry name" value="PRK00601.1"/>
    <property type="match status" value="1"/>
</dbReference>
<evidence type="ECO:0000256" key="7">
    <source>
        <dbReference type="HAMAP-Rule" id="MF_00116"/>
    </source>
</evidence>
<keyword evidence="5 7" id="KW-0546">Nucleotide metabolism</keyword>
<comment type="caution">
    <text evidence="9">The sequence shown here is derived from an EMBL/GenBank/DDBJ whole genome shotgun (WGS) entry which is preliminary data.</text>
</comment>
<feature type="binding site" evidence="7">
    <location>
        <position position="80"/>
    </location>
    <ligand>
        <name>substrate</name>
    </ligand>
</feature>
<dbReference type="InterPro" id="IPR029054">
    <property type="entry name" value="dUTPase-like"/>
</dbReference>
<dbReference type="FunFam" id="2.70.40.10:FF:000002">
    <property type="entry name" value="dUTP diphosphatase"/>
    <property type="match status" value="1"/>
</dbReference>
<dbReference type="InterPro" id="IPR033704">
    <property type="entry name" value="dUTPase_trimeric"/>
</dbReference>
<evidence type="ECO:0000256" key="4">
    <source>
        <dbReference type="ARBA" id="ARBA00022842"/>
    </source>
</evidence>
<organism evidence="9 10">
    <name type="scientific">Pelovirga terrestris</name>
    <dbReference type="NCBI Taxonomy" id="2771352"/>
    <lineage>
        <taxon>Bacteria</taxon>
        <taxon>Pseudomonadati</taxon>
        <taxon>Thermodesulfobacteriota</taxon>
        <taxon>Desulfuromonadia</taxon>
        <taxon>Geobacterales</taxon>
        <taxon>Geobacteraceae</taxon>
        <taxon>Pelovirga</taxon>
    </lineage>
</organism>
<comment type="cofactor">
    <cofactor evidence="7">
        <name>Mg(2+)</name>
        <dbReference type="ChEBI" id="CHEBI:18420"/>
    </cofactor>
</comment>
<dbReference type="GO" id="GO:0000287">
    <property type="term" value="F:magnesium ion binding"/>
    <property type="evidence" value="ECO:0007669"/>
    <property type="project" value="UniProtKB-UniRule"/>
</dbReference>
<dbReference type="RefSeq" id="WP_191153565.1">
    <property type="nucleotide sequence ID" value="NZ_JACWUN010000001.1"/>
</dbReference>
<dbReference type="InterPro" id="IPR008181">
    <property type="entry name" value="dUTPase"/>
</dbReference>
<dbReference type="EC" id="3.6.1.23" evidence="7"/>
<evidence type="ECO:0000256" key="3">
    <source>
        <dbReference type="ARBA" id="ARBA00022801"/>
    </source>
</evidence>
<evidence type="ECO:0000313" key="10">
    <source>
        <dbReference type="Proteomes" id="UP000632828"/>
    </source>
</evidence>
<comment type="caution">
    <text evidence="7">Lacks conserved residue(s) required for the propagation of feature annotation.</text>
</comment>
<protein>
    <recommendedName>
        <fullName evidence="7">Deoxyuridine 5'-triphosphate nucleotidohydrolase</fullName>
        <shortName evidence="7">dUTPase</shortName>
        <ecNumber evidence="7">3.6.1.23</ecNumber>
    </recommendedName>
    <alternativeName>
        <fullName evidence="7">dUTP pyrophosphatase</fullName>
    </alternativeName>
</protein>
<comment type="pathway">
    <text evidence="7">Pyrimidine metabolism; dUMP biosynthesis; dUMP from dCTP (dUTP route): step 2/2.</text>
</comment>
<feature type="domain" description="dUTPase-like" evidence="8">
    <location>
        <begin position="15"/>
        <end position="146"/>
    </location>
</feature>
<dbReference type="AlphaFoldDB" id="A0A8J6R4K5"/>
<sequence>MKNPVIEIKRIKPSAQLPRYMTHLSAGMDICAEPDEPILLAPGERCLISTGIAVAIPVGFEIQVRPRSGLAINHGIALVNSPGTIDADYRGEIKIIVINHGRDVFEIKPGDRIAQLVVAPVVQAQLLEVSNLDSTERGSGGFGHTGTTDRNN</sequence>
<evidence type="ECO:0000259" key="8">
    <source>
        <dbReference type="Pfam" id="PF00692"/>
    </source>
</evidence>
<evidence type="ECO:0000256" key="2">
    <source>
        <dbReference type="ARBA" id="ARBA00022723"/>
    </source>
</evidence>
<dbReference type="Proteomes" id="UP000632828">
    <property type="component" value="Unassembled WGS sequence"/>
</dbReference>